<keyword evidence="5" id="KW-1185">Reference proteome</keyword>
<reference evidence="4 5" key="1">
    <citation type="submission" date="2013-04" db="EMBL/GenBank/DDBJ databases">
        <title>The Genome Sequence of Treponema maltophilum ATCC 51939.</title>
        <authorList>
            <consortium name="The Broad Institute Genomics Platform"/>
            <person name="Earl A."/>
            <person name="Ward D."/>
            <person name="Feldgarden M."/>
            <person name="Gevers D."/>
            <person name="Leonetti C."/>
            <person name="Blanton J.M."/>
            <person name="Dewhirst F.E."/>
            <person name="Izard J."/>
            <person name="Walker B."/>
            <person name="Young S."/>
            <person name="Zeng Q."/>
            <person name="Gargeya S."/>
            <person name="Fitzgerald M."/>
            <person name="Haas B."/>
            <person name="Abouelleil A."/>
            <person name="Allen A.W."/>
            <person name="Alvarado L."/>
            <person name="Arachchi H.M."/>
            <person name="Berlin A.M."/>
            <person name="Chapman S.B."/>
            <person name="Gainer-Dewar J."/>
            <person name="Goldberg J."/>
            <person name="Griggs A."/>
            <person name="Gujja S."/>
            <person name="Hansen M."/>
            <person name="Howarth C."/>
            <person name="Imamovic A."/>
            <person name="Ireland A."/>
            <person name="Larimer J."/>
            <person name="McCowan C."/>
            <person name="Murphy C."/>
            <person name="Pearson M."/>
            <person name="Poon T.W."/>
            <person name="Priest M."/>
            <person name="Roberts A."/>
            <person name="Saif S."/>
            <person name="Shea T."/>
            <person name="Sisk P."/>
            <person name="Sykes S."/>
            <person name="Wortman J."/>
            <person name="Nusbaum C."/>
            <person name="Birren B."/>
        </authorList>
    </citation>
    <scope>NUCLEOTIDE SEQUENCE [LARGE SCALE GENOMIC DNA]</scope>
    <source>
        <strain evidence="4 5">ATCC 51939</strain>
    </source>
</reference>
<dbReference type="GO" id="GO:0042597">
    <property type="term" value="C:periplasmic space"/>
    <property type="evidence" value="ECO:0007669"/>
    <property type="project" value="UniProtKB-SubCell"/>
</dbReference>
<sequence length="430" mass="48753">MKKIALGLCVFCMAFGLPFANGEKEGGGKTKNVEISFMLSQAKWKDVFTDMAEQIKKDTGYVIEFQVVPDDQYYPLLKTKLTTGEVPDVFMYNVPMNNVDLNTVNNTVDLGNEPWVSRLSNPNILKDPIDGKIYAMPFESSSFFGPVYYNKKVFRRLNISETQPKTYEEFLNVLRKIKKQGNGVIPVYMCEKDSWTTQVFTTLGFGVALSDKKEVWNKLLQNKIKWSDVPEFRTILNDFMKIYNEGLVNADHLSATYDMAKEAVAEGRAAMLFNGEWALSDIESKYPDADMGAWIIPFMDKNLMGTGAYVQGLFIPKRGNVAAAKKLLEIWAQPKYQALYWAAHPGFPGFKDVDGGAVPKAVDTLVKTYILTGKYAYQMNDMVPITAPIQPELWKYYVEMTAGMKTPEQVLKAWDVLYSDYMKARKEPGF</sequence>
<dbReference type="InterPro" id="IPR050490">
    <property type="entry name" value="Bact_solute-bd_prot1"/>
</dbReference>
<dbReference type="STRING" id="1125699.HMPREF9194_00024"/>
<evidence type="ECO:0000313" key="4">
    <source>
        <dbReference type="EMBL" id="EPF32036.1"/>
    </source>
</evidence>
<comment type="similarity">
    <text evidence="2">Belongs to the bacterial solute-binding protein 1 family.</text>
</comment>
<dbReference type="Gene3D" id="3.40.190.10">
    <property type="entry name" value="Periplasmic binding protein-like II"/>
    <property type="match status" value="2"/>
</dbReference>
<protein>
    <submittedName>
        <fullName evidence="4">Uncharacterized protein</fullName>
    </submittedName>
</protein>
<evidence type="ECO:0000256" key="3">
    <source>
        <dbReference type="SAM" id="SignalP"/>
    </source>
</evidence>
<dbReference type="InterPro" id="IPR006059">
    <property type="entry name" value="SBP"/>
</dbReference>
<feature type="chain" id="PRO_5004511229" evidence="3">
    <location>
        <begin position="21"/>
        <end position="430"/>
    </location>
</feature>
<dbReference type="eggNOG" id="COG1653">
    <property type="taxonomic scope" value="Bacteria"/>
</dbReference>
<proteinExistence type="inferred from homology"/>
<gene>
    <name evidence="4" type="ORF">HMPREF9194_00024</name>
</gene>
<dbReference type="SUPFAM" id="SSF53850">
    <property type="entry name" value="Periplasmic binding protein-like II"/>
    <property type="match status" value="1"/>
</dbReference>
<dbReference type="RefSeq" id="WP_016524333.1">
    <property type="nucleotide sequence ID" value="NZ_KE332518.1"/>
</dbReference>
<comment type="subcellular location">
    <subcellularLocation>
        <location evidence="1">Periplasm</location>
    </subcellularLocation>
</comment>
<feature type="signal peptide" evidence="3">
    <location>
        <begin position="1"/>
        <end position="20"/>
    </location>
</feature>
<dbReference type="PATRIC" id="fig|1125699.3.peg.21"/>
<evidence type="ECO:0000313" key="5">
    <source>
        <dbReference type="Proteomes" id="UP000014541"/>
    </source>
</evidence>
<name>S3K4W9_TREMA</name>
<dbReference type="HOGENOM" id="CLU_031285_12_3_12"/>
<evidence type="ECO:0000256" key="2">
    <source>
        <dbReference type="ARBA" id="ARBA00008520"/>
    </source>
</evidence>
<dbReference type="AlphaFoldDB" id="S3K4W9"/>
<dbReference type="Proteomes" id="UP000014541">
    <property type="component" value="Unassembled WGS sequence"/>
</dbReference>
<comment type="caution">
    <text evidence="4">The sequence shown here is derived from an EMBL/GenBank/DDBJ whole genome shotgun (WGS) entry which is preliminary data.</text>
</comment>
<dbReference type="PANTHER" id="PTHR43649">
    <property type="entry name" value="ARABINOSE-BINDING PROTEIN-RELATED"/>
    <property type="match status" value="1"/>
</dbReference>
<keyword evidence="3" id="KW-0732">Signal</keyword>
<dbReference type="Pfam" id="PF01547">
    <property type="entry name" value="SBP_bac_1"/>
    <property type="match status" value="1"/>
</dbReference>
<dbReference type="PANTHER" id="PTHR43649:SF12">
    <property type="entry name" value="DIACETYLCHITOBIOSE BINDING PROTEIN DASA"/>
    <property type="match status" value="1"/>
</dbReference>
<organism evidence="4 5">
    <name type="scientific">Treponema maltophilum ATCC 51939</name>
    <dbReference type="NCBI Taxonomy" id="1125699"/>
    <lineage>
        <taxon>Bacteria</taxon>
        <taxon>Pseudomonadati</taxon>
        <taxon>Spirochaetota</taxon>
        <taxon>Spirochaetia</taxon>
        <taxon>Spirochaetales</taxon>
        <taxon>Treponemataceae</taxon>
        <taxon>Treponema</taxon>
    </lineage>
</organism>
<dbReference type="EMBL" id="ATFF01000002">
    <property type="protein sequence ID" value="EPF32036.1"/>
    <property type="molecule type" value="Genomic_DNA"/>
</dbReference>
<evidence type="ECO:0000256" key="1">
    <source>
        <dbReference type="ARBA" id="ARBA00004418"/>
    </source>
</evidence>
<accession>S3K4W9</accession>
<dbReference type="OrthoDB" id="42940at2"/>